<evidence type="ECO:0000313" key="3">
    <source>
        <dbReference type="Proteomes" id="UP000001072"/>
    </source>
</evidence>
<dbReference type="HOGENOM" id="CLU_465454_0_0_1"/>
<gene>
    <name evidence="2" type="ORF">MELLADRAFT_112010</name>
</gene>
<sequence>MANNHSRPIPSSAEFFFPTGPDHVPGEESPQDAIASDMYYTRGAESQMRNVHTGSNSSAYGYNTPSNPTSPWFNDWHRGMNVSPSPLDSRSNRTLGQDLSQQSTSTSNFNNQILPIQPDPKSSQQNLVQHPRGDMRSPSKPDTSSHSLRQTSKVVHLESDEEDGNEITYELWQHKISPVPLETRGGKKAKNSKKKGGKQKKIKMASPRFTPYKPPRPVRKEMSFRGSGWIDFVNQLFTACDSNKAGSAERLAAAERHENLDIEGWINKSKNHKKAQHALITDNKTFKAFAEEALASPVGTSMGFRMVQPERIDHVEDERAAALSGNEISAENSSDNSDTDTDGSERVHPTTKCYKILYAKFEEQFKAGENVVPFPNPANAQEVLPLNTGRIRIWADAWANKTTGVNETSPPMSRHDFEYVLKSDWERVKAEFEGKRPSLAGLIAAPAVPPTTPAIHTNYNYYIPFQPGGSSASQPYGFSPAPPGLGQNTQGSVNATQPLMIPPTPLGLPPHTATREDSPAPEPHGGLENFFEFAQIKPDFLTRMVLYTSFIMRLPDRLLGHSISQSCLSFFENHHPKSPPNENDGK</sequence>
<feature type="region of interest" description="Disordered" evidence="1">
    <location>
        <begin position="46"/>
        <end position="163"/>
    </location>
</feature>
<accession>F4S534</accession>
<dbReference type="RefSeq" id="XP_007416474.1">
    <property type="nucleotide sequence ID" value="XM_007416412.1"/>
</dbReference>
<name>F4S534_MELLP</name>
<dbReference type="VEuPathDB" id="FungiDB:MELLADRAFT_112010"/>
<feature type="region of interest" description="Disordered" evidence="1">
    <location>
        <begin position="1"/>
        <end position="33"/>
    </location>
</feature>
<feature type="region of interest" description="Disordered" evidence="1">
    <location>
        <begin position="316"/>
        <end position="347"/>
    </location>
</feature>
<organism evidence="3">
    <name type="scientific">Melampsora larici-populina (strain 98AG31 / pathotype 3-4-7)</name>
    <name type="common">Poplar leaf rust fungus</name>
    <dbReference type="NCBI Taxonomy" id="747676"/>
    <lineage>
        <taxon>Eukaryota</taxon>
        <taxon>Fungi</taxon>
        <taxon>Dikarya</taxon>
        <taxon>Basidiomycota</taxon>
        <taxon>Pucciniomycotina</taxon>
        <taxon>Pucciniomycetes</taxon>
        <taxon>Pucciniales</taxon>
        <taxon>Melampsoraceae</taxon>
        <taxon>Melampsora</taxon>
    </lineage>
</organism>
<feature type="compositionally biased region" description="Polar residues" evidence="1">
    <location>
        <begin position="82"/>
        <end position="99"/>
    </location>
</feature>
<dbReference type="GeneID" id="18924542"/>
<feature type="compositionally biased region" description="Low complexity" evidence="1">
    <location>
        <begin position="100"/>
        <end position="112"/>
    </location>
</feature>
<dbReference type="EMBL" id="GL883149">
    <property type="protein sequence ID" value="EGG00275.1"/>
    <property type="molecule type" value="Genomic_DNA"/>
</dbReference>
<protein>
    <submittedName>
        <fullName evidence="2">Uncharacterized protein</fullName>
    </submittedName>
</protein>
<keyword evidence="3" id="KW-1185">Reference proteome</keyword>
<proteinExistence type="predicted"/>
<dbReference type="AlphaFoldDB" id="F4S534"/>
<feature type="region of interest" description="Disordered" evidence="1">
    <location>
        <begin position="181"/>
        <end position="202"/>
    </location>
</feature>
<reference evidence="3" key="1">
    <citation type="journal article" date="2011" name="Proc. Natl. Acad. Sci. U.S.A.">
        <title>Obligate biotrophy features unraveled by the genomic analysis of rust fungi.</title>
        <authorList>
            <person name="Duplessis S."/>
            <person name="Cuomo C.A."/>
            <person name="Lin Y.-C."/>
            <person name="Aerts A."/>
            <person name="Tisserant E."/>
            <person name="Veneault-Fourrey C."/>
            <person name="Joly D.L."/>
            <person name="Hacquard S."/>
            <person name="Amselem J."/>
            <person name="Cantarel B.L."/>
            <person name="Chiu R."/>
            <person name="Coutinho P.M."/>
            <person name="Feau N."/>
            <person name="Field M."/>
            <person name="Frey P."/>
            <person name="Gelhaye E."/>
            <person name="Goldberg J."/>
            <person name="Grabherr M.G."/>
            <person name="Kodira C.D."/>
            <person name="Kohler A."/>
            <person name="Kuees U."/>
            <person name="Lindquist E.A."/>
            <person name="Lucas S.M."/>
            <person name="Mago R."/>
            <person name="Mauceli E."/>
            <person name="Morin E."/>
            <person name="Murat C."/>
            <person name="Pangilinan J.L."/>
            <person name="Park R."/>
            <person name="Pearson M."/>
            <person name="Quesneville H."/>
            <person name="Rouhier N."/>
            <person name="Sakthikumar S."/>
            <person name="Salamov A.A."/>
            <person name="Schmutz J."/>
            <person name="Selles B."/>
            <person name="Shapiro H."/>
            <person name="Tanguay P."/>
            <person name="Tuskan G.A."/>
            <person name="Henrissat B."/>
            <person name="Van de Peer Y."/>
            <person name="Rouze P."/>
            <person name="Ellis J.G."/>
            <person name="Dodds P.N."/>
            <person name="Schein J.E."/>
            <person name="Zhong S."/>
            <person name="Hamelin R.C."/>
            <person name="Grigoriev I.V."/>
            <person name="Szabo L.J."/>
            <person name="Martin F."/>
        </authorList>
    </citation>
    <scope>NUCLEOTIDE SEQUENCE [LARGE SCALE GENOMIC DNA]</scope>
    <source>
        <strain evidence="3">98AG31 / pathotype 3-4-7</strain>
    </source>
</reference>
<feature type="compositionally biased region" description="Polar residues" evidence="1">
    <location>
        <begin position="47"/>
        <end position="72"/>
    </location>
</feature>
<evidence type="ECO:0000313" key="2">
    <source>
        <dbReference type="EMBL" id="EGG00275.1"/>
    </source>
</evidence>
<feature type="compositionally biased region" description="Basic residues" evidence="1">
    <location>
        <begin position="186"/>
        <end position="202"/>
    </location>
</feature>
<dbReference type="InParanoid" id="F4S534"/>
<feature type="region of interest" description="Disordered" evidence="1">
    <location>
        <begin position="506"/>
        <end position="525"/>
    </location>
</feature>
<evidence type="ECO:0000256" key="1">
    <source>
        <dbReference type="SAM" id="MobiDB-lite"/>
    </source>
</evidence>
<dbReference type="Proteomes" id="UP000001072">
    <property type="component" value="Unassembled WGS sequence"/>
</dbReference>
<dbReference type="KEGG" id="mlr:MELLADRAFT_112010"/>
<feature type="compositionally biased region" description="Polar residues" evidence="1">
    <location>
        <begin position="140"/>
        <end position="153"/>
    </location>
</feature>